<dbReference type="PANTHER" id="PTHR30055:SF234">
    <property type="entry name" value="HTH-TYPE TRANSCRIPTIONAL REGULATOR BETI"/>
    <property type="match status" value="1"/>
</dbReference>
<dbReference type="Proteomes" id="UP001595715">
    <property type="component" value="Unassembled WGS sequence"/>
</dbReference>
<reference evidence="7" key="1">
    <citation type="journal article" date="2019" name="Int. J. Syst. Evol. Microbiol.">
        <title>The Global Catalogue of Microorganisms (GCM) 10K type strain sequencing project: providing services to taxonomists for standard genome sequencing and annotation.</title>
        <authorList>
            <consortium name="The Broad Institute Genomics Platform"/>
            <consortium name="The Broad Institute Genome Sequencing Center for Infectious Disease"/>
            <person name="Wu L."/>
            <person name="Ma J."/>
        </authorList>
    </citation>
    <scope>NUCLEOTIDE SEQUENCE [LARGE SCALE GENOMIC DNA]</scope>
    <source>
        <strain evidence="7">IBRC-M 10987</strain>
    </source>
</reference>
<evidence type="ECO:0000259" key="5">
    <source>
        <dbReference type="PROSITE" id="PS50977"/>
    </source>
</evidence>
<evidence type="ECO:0000313" key="6">
    <source>
        <dbReference type="EMBL" id="MFC4100182.1"/>
    </source>
</evidence>
<keyword evidence="1" id="KW-0805">Transcription regulation</keyword>
<dbReference type="InterPro" id="IPR036271">
    <property type="entry name" value="Tet_transcr_reg_TetR-rel_C_sf"/>
</dbReference>
<sequence length="198" mass="21962">MTSGNDELGAQILRKAQGLFAEHGVEAVSMHQVAKAAGVGQGTLYRRYPSKSNLCMSIMQSKIDKFLDELRGYLAAHAEAPVLARLSGIMTKQILFCHADIAWMKELFRSGKLKDVKTNAFESPPFVFMLHTVQRLLEEAVEKEELPPVDPVFTASLIAAALSPELLFYLDDKGYTGEQIAEHFVRSFIAPLFSARSE</sequence>
<dbReference type="Gene3D" id="1.10.357.10">
    <property type="entry name" value="Tetracycline Repressor, domain 2"/>
    <property type="match status" value="1"/>
</dbReference>
<keyword evidence="7" id="KW-1185">Reference proteome</keyword>
<proteinExistence type="predicted"/>
<feature type="domain" description="HTH tetR-type" evidence="5">
    <location>
        <begin position="6"/>
        <end position="66"/>
    </location>
</feature>
<dbReference type="Gene3D" id="1.10.10.60">
    <property type="entry name" value="Homeodomain-like"/>
    <property type="match status" value="1"/>
</dbReference>
<dbReference type="SUPFAM" id="SSF46689">
    <property type="entry name" value="Homeodomain-like"/>
    <property type="match status" value="1"/>
</dbReference>
<dbReference type="InterPro" id="IPR050109">
    <property type="entry name" value="HTH-type_TetR-like_transc_reg"/>
</dbReference>
<organism evidence="6 7">
    <name type="scientific">Paenibacillus xanthanilyticus</name>
    <dbReference type="NCBI Taxonomy" id="1783531"/>
    <lineage>
        <taxon>Bacteria</taxon>
        <taxon>Bacillati</taxon>
        <taxon>Bacillota</taxon>
        <taxon>Bacilli</taxon>
        <taxon>Bacillales</taxon>
        <taxon>Paenibacillaceae</taxon>
        <taxon>Paenibacillus</taxon>
    </lineage>
</organism>
<evidence type="ECO:0000313" key="7">
    <source>
        <dbReference type="Proteomes" id="UP001595715"/>
    </source>
</evidence>
<feature type="DNA-binding region" description="H-T-H motif" evidence="4">
    <location>
        <begin position="29"/>
        <end position="48"/>
    </location>
</feature>
<keyword evidence="2 4" id="KW-0238">DNA-binding</keyword>
<evidence type="ECO:0000256" key="1">
    <source>
        <dbReference type="ARBA" id="ARBA00023015"/>
    </source>
</evidence>
<dbReference type="PROSITE" id="PS50977">
    <property type="entry name" value="HTH_TETR_2"/>
    <property type="match status" value="1"/>
</dbReference>
<name>A0ABV8K0W8_9BACL</name>
<dbReference type="InterPro" id="IPR009057">
    <property type="entry name" value="Homeodomain-like_sf"/>
</dbReference>
<dbReference type="RefSeq" id="WP_377718852.1">
    <property type="nucleotide sequence ID" value="NZ_JBHSAM010000021.1"/>
</dbReference>
<evidence type="ECO:0000256" key="2">
    <source>
        <dbReference type="ARBA" id="ARBA00023125"/>
    </source>
</evidence>
<gene>
    <name evidence="6" type="ORF">ACFOZ8_10960</name>
</gene>
<comment type="caution">
    <text evidence="6">The sequence shown here is derived from an EMBL/GenBank/DDBJ whole genome shotgun (WGS) entry which is preliminary data.</text>
</comment>
<dbReference type="SUPFAM" id="SSF48498">
    <property type="entry name" value="Tetracyclin repressor-like, C-terminal domain"/>
    <property type="match status" value="1"/>
</dbReference>
<accession>A0ABV8K0W8</accession>
<dbReference type="PANTHER" id="PTHR30055">
    <property type="entry name" value="HTH-TYPE TRANSCRIPTIONAL REGULATOR RUTR"/>
    <property type="match status" value="1"/>
</dbReference>
<protein>
    <submittedName>
        <fullName evidence="6">TetR/AcrR family transcriptional regulator</fullName>
    </submittedName>
</protein>
<evidence type="ECO:0000256" key="3">
    <source>
        <dbReference type="ARBA" id="ARBA00023163"/>
    </source>
</evidence>
<dbReference type="InterPro" id="IPR001647">
    <property type="entry name" value="HTH_TetR"/>
</dbReference>
<evidence type="ECO:0000256" key="4">
    <source>
        <dbReference type="PROSITE-ProRule" id="PRU00335"/>
    </source>
</evidence>
<dbReference type="PRINTS" id="PR00455">
    <property type="entry name" value="HTHTETR"/>
</dbReference>
<dbReference type="Pfam" id="PF00440">
    <property type="entry name" value="TetR_N"/>
    <property type="match status" value="1"/>
</dbReference>
<dbReference type="EMBL" id="JBHSAM010000021">
    <property type="protein sequence ID" value="MFC4100182.1"/>
    <property type="molecule type" value="Genomic_DNA"/>
</dbReference>
<keyword evidence="3" id="KW-0804">Transcription</keyword>